<reference evidence="2 3" key="1">
    <citation type="journal article" date="2019" name="mSystems">
        <title>Life at home and on the roam: Genomic adaptions reflect the dual lifestyle of an intracellular, facultative symbiont.</title>
        <authorList>
            <person name="Burgsdorf I."/>
        </authorList>
    </citation>
    <scope>NUCLEOTIDE SEQUENCE [LARGE SCALE GENOMIC DNA]</scope>
    <source>
        <strain evidence="2">277cV</strain>
    </source>
</reference>
<keyword evidence="1" id="KW-0812">Transmembrane</keyword>
<accession>A0A524RM97</accession>
<proteinExistence type="predicted"/>
<evidence type="ECO:0000313" key="3">
    <source>
        <dbReference type="Proteomes" id="UP000317990"/>
    </source>
</evidence>
<feature type="transmembrane region" description="Helical" evidence="1">
    <location>
        <begin position="37"/>
        <end position="58"/>
    </location>
</feature>
<name>A0A524RM97_9CHRO</name>
<organism evidence="2 3">
    <name type="scientific">Aphanocapsa feldmannii 277cV</name>
    <dbReference type="NCBI Taxonomy" id="2507553"/>
    <lineage>
        <taxon>Bacteria</taxon>
        <taxon>Bacillati</taxon>
        <taxon>Cyanobacteriota</taxon>
        <taxon>Cyanophyceae</taxon>
        <taxon>Oscillatoriophycideae</taxon>
        <taxon>Chroococcales</taxon>
        <taxon>Microcystaceae</taxon>
        <taxon>Aphanocapsa</taxon>
    </lineage>
</organism>
<dbReference type="AlphaFoldDB" id="A0A524RM97"/>
<dbReference type="Proteomes" id="UP000317990">
    <property type="component" value="Unassembled WGS sequence"/>
</dbReference>
<evidence type="ECO:0000313" key="2">
    <source>
        <dbReference type="EMBL" id="TGG91438.1"/>
    </source>
</evidence>
<keyword evidence="1" id="KW-1133">Transmembrane helix</keyword>
<gene>
    <name evidence="2" type="ORF">ERJ67_08145</name>
</gene>
<protein>
    <submittedName>
        <fullName evidence="2">Uncharacterized protein</fullName>
    </submittedName>
</protein>
<dbReference type="EMBL" id="SRMO01000078">
    <property type="protein sequence ID" value="TGG91438.1"/>
    <property type="molecule type" value="Genomic_DNA"/>
</dbReference>
<evidence type="ECO:0000256" key="1">
    <source>
        <dbReference type="SAM" id="Phobius"/>
    </source>
</evidence>
<comment type="caution">
    <text evidence="2">The sequence shown here is derived from an EMBL/GenBank/DDBJ whole genome shotgun (WGS) entry which is preliminary data.</text>
</comment>
<sequence>MAGVLTLRQKFNFIDVVTNYTACPMIRVLWWIRQHQVFCMKAISILFAPLLLVLMSTAQATDFSGCGISKRIHSKDADCLEGGYKNSYPWYYFGFAKGKAWARNKCSSEGAIMVKVDRGQGADDWTWLRRSGNKKTKTGAGRINGVYCCTDRSDEGLCED</sequence>
<keyword evidence="1" id="KW-0472">Membrane</keyword>